<gene>
    <name evidence="1" type="ORF">GALMADRAFT_1140382</name>
</gene>
<evidence type="ECO:0000313" key="2">
    <source>
        <dbReference type="Proteomes" id="UP000027222"/>
    </source>
</evidence>
<reference evidence="2" key="1">
    <citation type="journal article" date="2014" name="Proc. Natl. Acad. Sci. U.S.A.">
        <title>Extensive sampling of basidiomycete genomes demonstrates inadequacy of the white-rot/brown-rot paradigm for wood decay fungi.</title>
        <authorList>
            <person name="Riley R."/>
            <person name="Salamov A.A."/>
            <person name="Brown D.W."/>
            <person name="Nagy L.G."/>
            <person name="Floudas D."/>
            <person name="Held B.W."/>
            <person name="Levasseur A."/>
            <person name="Lombard V."/>
            <person name="Morin E."/>
            <person name="Otillar R."/>
            <person name="Lindquist E.A."/>
            <person name="Sun H."/>
            <person name="LaButti K.M."/>
            <person name="Schmutz J."/>
            <person name="Jabbour D."/>
            <person name="Luo H."/>
            <person name="Baker S.E."/>
            <person name="Pisabarro A.G."/>
            <person name="Walton J.D."/>
            <person name="Blanchette R.A."/>
            <person name="Henrissat B."/>
            <person name="Martin F."/>
            <person name="Cullen D."/>
            <person name="Hibbett D.S."/>
            <person name="Grigoriev I.V."/>
        </authorList>
    </citation>
    <scope>NUCLEOTIDE SEQUENCE [LARGE SCALE GENOMIC DNA]</scope>
    <source>
        <strain evidence="2">CBS 339.88</strain>
    </source>
</reference>
<sequence>MGRIGGEAMSRERAKMCGSARSGSMMMDGAVEDCSLLLPLTCPRAERRGVWDRDVDMERRDGTVEADVGRLRWYSCGDVGLWKETLLALLELQSSRWRFSTKTSLNTTHRSSIAAISNYC</sequence>
<organism evidence="1 2">
    <name type="scientific">Galerina marginata (strain CBS 339.88)</name>
    <dbReference type="NCBI Taxonomy" id="685588"/>
    <lineage>
        <taxon>Eukaryota</taxon>
        <taxon>Fungi</taxon>
        <taxon>Dikarya</taxon>
        <taxon>Basidiomycota</taxon>
        <taxon>Agaricomycotina</taxon>
        <taxon>Agaricomycetes</taxon>
        <taxon>Agaricomycetidae</taxon>
        <taxon>Agaricales</taxon>
        <taxon>Agaricineae</taxon>
        <taxon>Strophariaceae</taxon>
        <taxon>Galerina</taxon>
    </lineage>
</organism>
<accession>A0A067SJ11</accession>
<name>A0A067SJ11_GALM3</name>
<evidence type="ECO:0000313" key="1">
    <source>
        <dbReference type="EMBL" id="KDR66768.1"/>
    </source>
</evidence>
<proteinExistence type="predicted"/>
<keyword evidence="2" id="KW-1185">Reference proteome</keyword>
<dbReference type="EMBL" id="KL142420">
    <property type="protein sequence ID" value="KDR66768.1"/>
    <property type="molecule type" value="Genomic_DNA"/>
</dbReference>
<dbReference type="HOGENOM" id="CLU_2049869_0_0_1"/>
<dbReference type="AlphaFoldDB" id="A0A067SJ11"/>
<dbReference type="Proteomes" id="UP000027222">
    <property type="component" value="Unassembled WGS sequence"/>
</dbReference>
<protein>
    <submittedName>
        <fullName evidence="1">Uncharacterized protein</fullName>
    </submittedName>
</protein>